<dbReference type="InterPro" id="IPR012337">
    <property type="entry name" value="RNaseH-like_sf"/>
</dbReference>
<keyword evidence="3" id="KW-0540">Nuclease</keyword>
<feature type="compositionally biased region" description="Polar residues" evidence="7">
    <location>
        <begin position="103"/>
        <end position="115"/>
    </location>
</feature>
<evidence type="ECO:0000256" key="6">
    <source>
        <dbReference type="ARBA" id="ARBA00023242"/>
    </source>
</evidence>
<evidence type="ECO:0000256" key="7">
    <source>
        <dbReference type="SAM" id="MobiDB-lite"/>
    </source>
</evidence>
<dbReference type="InterPro" id="IPR034922">
    <property type="entry name" value="REX1-like_exo"/>
</dbReference>
<proteinExistence type="inferred from homology"/>
<evidence type="ECO:0000256" key="2">
    <source>
        <dbReference type="ARBA" id="ARBA00006357"/>
    </source>
</evidence>
<dbReference type="InterPro" id="IPR013520">
    <property type="entry name" value="Ribonucl_H"/>
</dbReference>
<comment type="subcellular location">
    <subcellularLocation>
        <location evidence="1">Nucleus</location>
    </subcellularLocation>
</comment>
<evidence type="ECO:0000256" key="4">
    <source>
        <dbReference type="ARBA" id="ARBA00022801"/>
    </source>
</evidence>
<name>A0A182VE57_ANOME</name>
<dbReference type="EnsemblMetazoa" id="AMEM013445-RA">
    <property type="protein sequence ID" value="AMEM013445-PA"/>
    <property type="gene ID" value="AMEM013445"/>
</dbReference>
<evidence type="ECO:0000256" key="3">
    <source>
        <dbReference type="ARBA" id="ARBA00022722"/>
    </source>
</evidence>
<dbReference type="SUPFAM" id="SSF53098">
    <property type="entry name" value="Ribonuclease H-like"/>
    <property type="match status" value="1"/>
</dbReference>
<sequence length="786" mass="86616">MLQPGVECAVEQSGSDGLKQAQLSNPSTAAGDGDSLGDGVGRIALKTKKELRRERKKRKLLGLSALMMLNEQDGIGSSRNSSRATQPNIAGDVDDDDDDEGNSDQLTSESNNNKLRNGADNRLKQILANNHTAYAIGDEEEAPTVSAKRRREECSSNGAAAENDNAATAVKCKTLASAADKAAEATGPLNNDTEYRALKAYVNQKKSMRYVPRVLLKPIGQNALLDRNEKKEDRIPLLLDDIQALLMHTLLRTDSPMAPRWVSIDKNTKLTHTTVLIVEGFSCEDYVTYREHMPNCADTIFGPQLTLQVVFPSTKILEEVACVPLSDTHKDVLVAEYGSLEAAMRMCKDQMLVRKSVFRNIGSRQQSPSSDVDLPESDKFPRTLLLLSPIQMINEGYPMPLAGTLENKYKHYVTTSDSYKPVNPRSPMFGIDCEMCGAIGGKSVLTRVSIVDEQQKVIYNKLVKPREKIIDYRTKFSGITASMLRDVRTTLADVQRELRELLPPDAILVGHSLNSDLLAMQLLHPYVIDTSIIYNVTGNPMHKQKLKILTKKFLDQEIQCSTGGHDSIEDCAASLELVQLKLANSIYFGDQWLEDRRMYHSFRSGTGRNGIAQPDESSELSLTGASQQSQITTTLFSHAKKRNKRSFIVTNAKEELRTFEQYFGGTIGKAASAEQQWLSFRKTSSPTETIRQTASNCLQYDFNLAYVRLPNAADGAGAKGGQPTAVVQPDNKQALAKSIDGWVDELHTALSLNGLLVVMFVGANVRGSGRNNRIGVAMVQTKKPPK</sequence>
<comment type="similarity">
    <text evidence="2">Belongs to the REXO1/REXO3 family.</text>
</comment>
<dbReference type="RefSeq" id="XP_041768598.1">
    <property type="nucleotide sequence ID" value="XM_041912664.1"/>
</dbReference>
<dbReference type="GeneID" id="121591756"/>
<evidence type="ECO:0000313" key="10">
    <source>
        <dbReference type="Proteomes" id="UP000075903"/>
    </source>
</evidence>
<evidence type="ECO:0000259" key="8">
    <source>
        <dbReference type="SMART" id="SM00479"/>
    </source>
</evidence>
<dbReference type="Gene3D" id="3.30.420.10">
    <property type="entry name" value="Ribonuclease H-like superfamily/Ribonuclease H"/>
    <property type="match status" value="1"/>
</dbReference>
<evidence type="ECO:0000313" key="9">
    <source>
        <dbReference type="EnsemblMetazoa" id="AMEM013445-PA"/>
    </source>
</evidence>
<dbReference type="Pfam" id="PF00929">
    <property type="entry name" value="RNase_T"/>
    <property type="match status" value="1"/>
</dbReference>
<dbReference type="GO" id="GO:0003676">
    <property type="term" value="F:nucleic acid binding"/>
    <property type="evidence" value="ECO:0007669"/>
    <property type="project" value="InterPro"/>
</dbReference>
<dbReference type="GO" id="GO:0005634">
    <property type="term" value="C:nucleus"/>
    <property type="evidence" value="ECO:0007669"/>
    <property type="project" value="UniProtKB-SubCell"/>
</dbReference>
<feature type="region of interest" description="Disordered" evidence="7">
    <location>
        <begin position="606"/>
        <end position="626"/>
    </location>
</feature>
<dbReference type="SMART" id="SM00479">
    <property type="entry name" value="EXOIII"/>
    <property type="match status" value="1"/>
</dbReference>
<dbReference type="PANTHER" id="PTHR12801:SF82">
    <property type="entry name" value="RNA EXONUCLEASE 5"/>
    <property type="match status" value="1"/>
</dbReference>
<evidence type="ECO:0000256" key="1">
    <source>
        <dbReference type="ARBA" id="ARBA00004123"/>
    </source>
</evidence>
<keyword evidence="5" id="KW-0269">Exonuclease</keyword>
<dbReference type="STRING" id="30066.A0A182VE57"/>
<dbReference type="AlphaFoldDB" id="A0A182VE57"/>
<accession>A0A182VE57</accession>
<keyword evidence="4" id="KW-0378">Hydrolase</keyword>
<dbReference type="VEuPathDB" id="VectorBase:AMEM21_014987"/>
<evidence type="ECO:0000256" key="5">
    <source>
        <dbReference type="ARBA" id="ARBA00022839"/>
    </source>
</evidence>
<keyword evidence="6" id="KW-0539">Nucleus</keyword>
<dbReference type="CTD" id="81691"/>
<feature type="region of interest" description="Disordered" evidence="7">
    <location>
        <begin position="73"/>
        <end position="119"/>
    </location>
</feature>
<dbReference type="CDD" id="cd06145">
    <property type="entry name" value="REX1_like"/>
    <property type="match status" value="1"/>
</dbReference>
<dbReference type="KEGG" id="amer:121591756"/>
<feature type="compositionally biased region" description="Polar residues" evidence="7">
    <location>
        <begin position="75"/>
        <end position="88"/>
    </location>
</feature>
<dbReference type="PANTHER" id="PTHR12801">
    <property type="entry name" value="RNA EXONUCLEASE REXO1 / RECO3 FAMILY MEMBER-RELATED"/>
    <property type="match status" value="1"/>
</dbReference>
<dbReference type="FunFam" id="3.30.420.10:FF:000019">
    <property type="entry name" value="RNA exonuclease NEF-sp"/>
    <property type="match status" value="1"/>
</dbReference>
<dbReference type="GO" id="GO:0004527">
    <property type="term" value="F:exonuclease activity"/>
    <property type="evidence" value="ECO:0007669"/>
    <property type="project" value="UniProtKB-KW"/>
</dbReference>
<dbReference type="VEuPathDB" id="VectorBase:AMEM013445"/>
<feature type="compositionally biased region" description="Acidic residues" evidence="7">
    <location>
        <begin position="92"/>
        <end position="102"/>
    </location>
</feature>
<dbReference type="InterPro" id="IPR047021">
    <property type="entry name" value="REXO1/3/4-like"/>
</dbReference>
<feature type="region of interest" description="Disordered" evidence="7">
    <location>
        <begin position="1"/>
        <end position="40"/>
    </location>
</feature>
<dbReference type="Proteomes" id="UP000075903">
    <property type="component" value="Unassembled WGS sequence"/>
</dbReference>
<reference evidence="9" key="1">
    <citation type="submission" date="2020-05" db="UniProtKB">
        <authorList>
            <consortium name="EnsemblMetazoa"/>
        </authorList>
    </citation>
    <scope>IDENTIFICATION</scope>
    <source>
        <strain evidence="9">MAF</strain>
    </source>
</reference>
<feature type="domain" description="Exonuclease" evidence="8">
    <location>
        <begin position="427"/>
        <end position="587"/>
    </location>
</feature>
<organism evidence="9 10">
    <name type="scientific">Anopheles merus</name>
    <name type="common">Mosquito</name>
    <dbReference type="NCBI Taxonomy" id="30066"/>
    <lineage>
        <taxon>Eukaryota</taxon>
        <taxon>Metazoa</taxon>
        <taxon>Ecdysozoa</taxon>
        <taxon>Arthropoda</taxon>
        <taxon>Hexapoda</taxon>
        <taxon>Insecta</taxon>
        <taxon>Pterygota</taxon>
        <taxon>Neoptera</taxon>
        <taxon>Endopterygota</taxon>
        <taxon>Diptera</taxon>
        <taxon>Nematocera</taxon>
        <taxon>Culicoidea</taxon>
        <taxon>Culicidae</taxon>
        <taxon>Anophelinae</taxon>
        <taxon>Anopheles</taxon>
    </lineage>
</organism>
<dbReference type="InterPro" id="IPR036397">
    <property type="entry name" value="RNaseH_sf"/>
</dbReference>
<protein>
    <recommendedName>
        <fullName evidence="8">Exonuclease domain-containing protein</fullName>
    </recommendedName>
</protein>
<keyword evidence="10" id="KW-1185">Reference proteome</keyword>